<evidence type="ECO:0000256" key="1">
    <source>
        <dbReference type="SAM" id="MobiDB-lite"/>
    </source>
</evidence>
<feature type="region of interest" description="Disordered" evidence="1">
    <location>
        <begin position="1"/>
        <end position="30"/>
    </location>
</feature>
<proteinExistence type="predicted"/>
<reference evidence="3" key="1">
    <citation type="journal article" date="2014" name="Proc. Natl. Acad. Sci. U.S.A.">
        <title>Extensive sampling of basidiomycete genomes demonstrates inadequacy of the white-rot/brown-rot paradigm for wood decay fungi.</title>
        <authorList>
            <person name="Riley R."/>
            <person name="Salamov A.A."/>
            <person name="Brown D.W."/>
            <person name="Nagy L.G."/>
            <person name="Floudas D."/>
            <person name="Held B.W."/>
            <person name="Levasseur A."/>
            <person name="Lombard V."/>
            <person name="Morin E."/>
            <person name="Otillar R."/>
            <person name="Lindquist E.A."/>
            <person name="Sun H."/>
            <person name="LaButti K.M."/>
            <person name="Schmutz J."/>
            <person name="Jabbour D."/>
            <person name="Luo H."/>
            <person name="Baker S.E."/>
            <person name="Pisabarro A.G."/>
            <person name="Walton J.D."/>
            <person name="Blanchette R.A."/>
            <person name="Henrissat B."/>
            <person name="Martin F."/>
            <person name="Cullen D."/>
            <person name="Hibbett D.S."/>
            <person name="Grigoriev I.V."/>
        </authorList>
    </citation>
    <scope>NUCLEOTIDE SEQUENCE [LARGE SCALE GENOMIC DNA]</scope>
    <source>
        <strain evidence="3">MUCL 33604</strain>
    </source>
</reference>
<gene>
    <name evidence="2" type="ORF">JAAARDRAFT_208068</name>
</gene>
<dbReference type="AlphaFoldDB" id="A0A067PRC9"/>
<evidence type="ECO:0000313" key="3">
    <source>
        <dbReference type="Proteomes" id="UP000027265"/>
    </source>
</evidence>
<dbReference type="Proteomes" id="UP000027265">
    <property type="component" value="Unassembled WGS sequence"/>
</dbReference>
<evidence type="ECO:0000313" key="2">
    <source>
        <dbReference type="EMBL" id="KDQ56370.1"/>
    </source>
</evidence>
<dbReference type="InParanoid" id="A0A067PRC9"/>
<organism evidence="2 3">
    <name type="scientific">Jaapia argillacea MUCL 33604</name>
    <dbReference type="NCBI Taxonomy" id="933084"/>
    <lineage>
        <taxon>Eukaryota</taxon>
        <taxon>Fungi</taxon>
        <taxon>Dikarya</taxon>
        <taxon>Basidiomycota</taxon>
        <taxon>Agaricomycotina</taxon>
        <taxon>Agaricomycetes</taxon>
        <taxon>Agaricomycetidae</taxon>
        <taxon>Jaapiales</taxon>
        <taxon>Jaapiaceae</taxon>
        <taxon>Jaapia</taxon>
    </lineage>
</organism>
<sequence>MSLQPPDFPQSIAQSSDAMNSDSSVHDIERPPSGVLPLRCQTILAQIINFFSMTVDDGVLNLVVDEETLRVIEPHLEEKVRYCYDAKAELLCVQRRSWLRQVIPHHTFGLLRDIFKSKPESFHGHARVNSNLTYFGFRGEQRRDRRTPDLLLRWNHPTRSLVPVFVLEVALSREYPDVKKAIDHWMRGSTTRVAVLLKLVEETGFSFNPPVSELENADRVALNRSFVTKAENMSPFGPIVCDGRIWFGRLSGFVETYVKVKRADVHCIEQEGERVYFLEDGNPNPTAPPLRIHMCQLIKHECIGPDDVLEIKWEDIHHQITEAIWECARDRYYRWIFTGAKPGLVTHEELDGFSDEES</sequence>
<dbReference type="EMBL" id="KL197722">
    <property type="protein sequence ID" value="KDQ56370.1"/>
    <property type="molecule type" value="Genomic_DNA"/>
</dbReference>
<keyword evidence="3" id="KW-1185">Reference proteome</keyword>
<accession>A0A067PRC9</accession>
<name>A0A067PRC9_9AGAM</name>
<feature type="compositionally biased region" description="Polar residues" evidence="1">
    <location>
        <begin position="11"/>
        <end position="23"/>
    </location>
</feature>
<protein>
    <submittedName>
        <fullName evidence="2">Uncharacterized protein</fullName>
    </submittedName>
</protein>
<dbReference type="HOGENOM" id="CLU_774016_0_0_1"/>